<name>A0ABU9HZC5_9FLAO</name>
<dbReference type="Gene3D" id="3.90.226.10">
    <property type="entry name" value="2-enoyl-CoA Hydratase, Chain A, domain 1"/>
    <property type="match status" value="1"/>
</dbReference>
<feature type="domain" description="Tail specific protease" evidence="1">
    <location>
        <begin position="234"/>
        <end position="445"/>
    </location>
</feature>
<dbReference type="PANTHER" id="PTHR32060">
    <property type="entry name" value="TAIL-SPECIFIC PROTEASE"/>
    <property type="match status" value="1"/>
</dbReference>
<protein>
    <submittedName>
        <fullName evidence="2">S41 family peptidase</fullName>
    </submittedName>
</protein>
<dbReference type="InterPro" id="IPR005151">
    <property type="entry name" value="Tail-specific_protease"/>
</dbReference>
<accession>A0ABU9HZC5</accession>
<sequence length="462" mass="53800">MRKLVFAIITLVAGAVQGVFSQEMLTRKQMIQDIDVMVYGINYSHVDPYHYRNREEWDVFVKQMKSGLPDSLSNFGFWRKTEQLLVFMNDAHTRTYPWKYREEYISRGGKFFPFTIQKKDGSYYPLQNLGDNLHADASRRIISINGISMDTIYSAMTKQCGKELDFLDERAICNSFPYYVWKVYGWEPPYSIVYSDSETPVMTEGITYEQLNKEDVPSQKKEVCSLSFPNETSALITITDFDTKPRSYYRKFYRRTFRELNRRGIKKLVIDLRGNDGGDDRYCEDMARYFADKPFRISSRTLWKVTPEFRKNFELMYIPGILRWVKFLYGINEHAGAIRKTKDGAIAVVEHKEHKPFRSALKHPKNVYLLIDNDTFSAGSMFAAMVKDYRLGTLVGQPTGNLSSFYADPLIWYMLPNSKITFQVSTSLNIRPDGKLDNESITPDILLPQSEDALEYVLRELL</sequence>
<dbReference type="InterPro" id="IPR029045">
    <property type="entry name" value="ClpP/crotonase-like_dom_sf"/>
</dbReference>
<evidence type="ECO:0000313" key="2">
    <source>
        <dbReference type="EMBL" id="MEL1245518.1"/>
    </source>
</evidence>
<organism evidence="2 3">
    <name type="scientific">Flavobacterium arundinis</name>
    <dbReference type="NCBI Taxonomy" id="3139143"/>
    <lineage>
        <taxon>Bacteria</taxon>
        <taxon>Pseudomonadati</taxon>
        <taxon>Bacteroidota</taxon>
        <taxon>Flavobacteriia</taxon>
        <taxon>Flavobacteriales</taxon>
        <taxon>Flavobacteriaceae</taxon>
        <taxon>Flavobacterium</taxon>
    </lineage>
</organism>
<reference evidence="2 3" key="1">
    <citation type="submission" date="2024-04" db="EMBL/GenBank/DDBJ databases">
        <title>Flavobacterium sp. DGU11 16S ribosomal RNA gene Genome sequencing and assembly.</title>
        <authorList>
            <person name="Park S."/>
        </authorList>
    </citation>
    <scope>NUCLEOTIDE SEQUENCE [LARGE SCALE GENOMIC DNA]</scope>
    <source>
        <strain evidence="2 3">DGU11</strain>
    </source>
</reference>
<dbReference type="Pfam" id="PF03572">
    <property type="entry name" value="Peptidase_S41"/>
    <property type="match status" value="1"/>
</dbReference>
<dbReference type="PANTHER" id="PTHR32060:SF22">
    <property type="entry name" value="CARBOXYL-TERMINAL-PROCESSING PEPTIDASE 3, CHLOROPLASTIC"/>
    <property type="match status" value="1"/>
</dbReference>
<dbReference type="Proteomes" id="UP001464555">
    <property type="component" value="Unassembled WGS sequence"/>
</dbReference>
<keyword evidence="3" id="KW-1185">Reference proteome</keyword>
<proteinExistence type="predicted"/>
<dbReference type="EMBL" id="JBBYHR010000008">
    <property type="protein sequence ID" value="MEL1245518.1"/>
    <property type="molecule type" value="Genomic_DNA"/>
</dbReference>
<gene>
    <name evidence="2" type="ORF">AAEO56_14685</name>
</gene>
<evidence type="ECO:0000259" key="1">
    <source>
        <dbReference type="Pfam" id="PF03572"/>
    </source>
</evidence>
<comment type="caution">
    <text evidence="2">The sequence shown here is derived from an EMBL/GenBank/DDBJ whole genome shotgun (WGS) entry which is preliminary data.</text>
</comment>
<evidence type="ECO:0000313" key="3">
    <source>
        <dbReference type="Proteomes" id="UP001464555"/>
    </source>
</evidence>
<dbReference type="RefSeq" id="WP_341697816.1">
    <property type="nucleotide sequence ID" value="NZ_JBBYHR010000008.1"/>
</dbReference>
<dbReference type="SUPFAM" id="SSF52096">
    <property type="entry name" value="ClpP/crotonase"/>
    <property type="match status" value="1"/>
</dbReference>